<accession>A0A9D2KNV4</accession>
<comment type="caution">
    <text evidence="1">The sequence shown here is derived from an EMBL/GenBank/DDBJ whole genome shotgun (WGS) entry which is preliminary data.</text>
</comment>
<reference evidence="1" key="2">
    <citation type="submission" date="2021-04" db="EMBL/GenBank/DDBJ databases">
        <authorList>
            <person name="Gilroy R."/>
        </authorList>
    </citation>
    <scope>NUCLEOTIDE SEQUENCE</scope>
    <source>
        <strain evidence="1">CHK178-16964</strain>
    </source>
</reference>
<reference evidence="1" key="1">
    <citation type="journal article" date="2021" name="PeerJ">
        <title>Extensive microbial diversity within the chicken gut microbiome revealed by metagenomics and culture.</title>
        <authorList>
            <person name="Gilroy R."/>
            <person name="Ravi A."/>
            <person name="Getino M."/>
            <person name="Pursley I."/>
            <person name="Horton D.L."/>
            <person name="Alikhan N.F."/>
            <person name="Baker D."/>
            <person name="Gharbi K."/>
            <person name="Hall N."/>
            <person name="Watson M."/>
            <person name="Adriaenssens E.M."/>
            <person name="Foster-Nyarko E."/>
            <person name="Jarju S."/>
            <person name="Secka A."/>
            <person name="Antonio M."/>
            <person name="Oren A."/>
            <person name="Chaudhuri R.R."/>
            <person name="La Ragione R."/>
            <person name="Hildebrand F."/>
            <person name="Pallen M.J."/>
        </authorList>
    </citation>
    <scope>NUCLEOTIDE SEQUENCE</scope>
    <source>
        <strain evidence="1">CHK178-16964</strain>
    </source>
</reference>
<name>A0A9D2KNV4_9FIRM</name>
<gene>
    <name evidence="1" type="ORF">IAA07_03950</name>
</gene>
<dbReference type="AlphaFoldDB" id="A0A9D2KNV4"/>
<protein>
    <submittedName>
        <fullName evidence="1">Uncharacterized protein</fullName>
    </submittedName>
</protein>
<dbReference type="Gene3D" id="2.20.28.30">
    <property type="entry name" value="RNA polymerase ii, chain L"/>
    <property type="match status" value="1"/>
</dbReference>
<organism evidence="1 2">
    <name type="scientific">Candidatus Lachnoclostridium stercoravium</name>
    <dbReference type="NCBI Taxonomy" id="2838633"/>
    <lineage>
        <taxon>Bacteria</taxon>
        <taxon>Bacillati</taxon>
        <taxon>Bacillota</taxon>
        <taxon>Clostridia</taxon>
        <taxon>Lachnospirales</taxon>
        <taxon>Lachnospiraceae</taxon>
    </lineage>
</organism>
<proteinExistence type="predicted"/>
<dbReference type="Proteomes" id="UP000823900">
    <property type="component" value="Unassembled WGS sequence"/>
</dbReference>
<sequence length="46" mass="4966">MATLKCKMCGGDLELTPDVTVAECPYCGTKQTVPNADNDKKMTPVF</sequence>
<evidence type="ECO:0000313" key="1">
    <source>
        <dbReference type="EMBL" id="HJA70720.1"/>
    </source>
</evidence>
<evidence type="ECO:0000313" key="2">
    <source>
        <dbReference type="Proteomes" id="UP000823900"/>
    </source>
</evidence>
<dbReference type="EMBL" id="DWZA01000034">
    <property type="protein sequence ID" value="HJA70720.1"/>
    <property type="molecule type" value="Genomic_DNA"/>
</dbReference>